<dbReference type="Gene3D" id="2.30.42.10">
    <property type="match status" value="1"/>
</dbReference>
<gene>
    <name evidence="4" type="ORF">BON30_43070</name>
</gene>
<proteinExistence type="predicted"/>
<dbReference type="InterPro" id="IPR036034">
    <property type="entry name" value="PDZ_sf"/>
</dbReference>
<feature type="domain" description="PDZ" evidence="3">
    <location>
        <begin position="860"/>
        <end position="940"/>
    </location>
</feature>
<dbReference type="EMBL" id="MPIN01000018">
    <property type="protein sequence ID" value="OJH34580.1"/>
    <property type="molecule type" value="Genomic_DNA"/>
</dbReference>
<dbReference type="InterPro" id="IPR001478">
    <property type="entry name" value="PDZ"/>
</dbReference>
<dbReference type="SUPFAM" id="SSF50156">
    <property type="entry name" value="PDZ domain-like"/>
    <property type="match status" value="1"/>
</dbReference>
<dbReference type="PROSITE" id="PS50106">
    <property type="entry name" value="PDZ"/>
    <property type="match status" value="1"/>
</dbReference>
<dbReference type="Proteomes" id="UP000182229">
    <property type="component" value="Unassembled WGS sequence"/>
</dbReference>
<dbReference type="Gene3D" id="2.60.40.1120">
    <property type="entry name" value="Carboxypeptidase-like, regulatory domain"/>
    <property type="match status" value="5"/>
</dbReference>
<evidence type="ECO:0000259" key="3">
    <source>
        <dbReference type="PROSITE" id="PS50106"/>
    </source>
</evidence>
<sequence length="952" mass="99176">MSVSNRVRLPLALAMGLAVLASLLLWSQPTEEGSMERPAERAPSPIPTARRVPLAGGLASTEEAPRATPLLETPALSSEGAFVVRVVAEGRPLEGARVQAYLRGPDEGTGQVHWLRAGAGTTGPGGTLRLPAAPGAYLLSAAAEGHGPARREVDRPAGEMETAVELSLSAAVELRGRVIAAGRGEPVPLAELSLRPYTEALRPTSRAVELPEETAVTVANAHGHFTFSGLSPGRYALTAEAPGHSRRTMRLVTVPFAGELEVGLWSASVLEGFVVGEDGQPVEGAEVLALGRTQVPHVTTSATGAFSLEVANGTWLLAARHGERLGRVPGLLSVGPGETRGELRITLGSGSGLTGSVTEAASGAPVPGARLVASPAGEDGEVSRTAADSEGRYTFNLPPGEYDVVALAPRLSRGVRAALVVVPGQRVAVDFQLQAAGILTGVVSDPDGRPVTGAHVRAHGRTTRTDSDGTYRLEGLEVGSFPAMARRQDSAHWTTRATSTKAGETTRLDFTLGETGTVRGQVKLASGAPPSQPVTVRARALESQLRGGEVTYADTDAQGRYSLELPAANYQLAALLPGSRITVFREDEPTVTVAAGAAVVQDLTLVDDRGVEGTVLEPSGVPSPNAQVAGIQTGQYAITSTIRADEEGRFAFPPRGANATPLRLLAHNAGRVGELAVAKEREESVIQLRPAATLHGKIVTRGGGAPQGFLLKLLQEDGTALPWETHAVVERSFTGDSFVLTEAPGLPLRVSVRTTDGRTGEASVKLEPGQSARVELALTGGTASISGRAVWSNRAPAENVALYLDKPMAGAVDASTGTDGRFRLDDVAPGQHILRLYPLNGIPETRTVTVASGETVDLGDVPVSRSKAASGTVGAGFSEERGWVSVAWLTPQGPAEQAGLRVGDQVLRVDGQVVRSRVEAEQRTLGAPASPIQLGIRRANGQELQFQFARAD</sequence>
<evidence type="ECO:0000313" key="5">
    <source>
        <dbReference type="Proteomes" id="UP000182229"/>
    </source>
</evidence>
<dbReference type="GO" id="GO:0030246">
    <property type="term" value="F:carbohydrate binding"/>
    <property type="evidence" value="ECO:0007669"/>
    <property type="project" value="InterPro"/>
</dbReference>
<feature type="region of interest" description="Disordered" evidence="2">
    <location>
        <begin position="30"/>
        <end position="51"/>
    </location>
</feature>
<dbReference type="InterPro" id="IPR051417">
    <property type="entry name" value="SDr/BOS_complex"/>
</dbReference>
<keyword evidence="5" id="KW-1185">Reference proteome</keyword>
<name>A0A1L9AX50_9BACT</name>
<dbReference type="PANTHER" id="PTHR23303">
    <property type="entry name" value="CARBOXYPEPTIDASE REGULATORY REGION-CONTAINING"/>
    <property type="match status" value="1"/>
</dbReference>
<dbReference type="OrthoDB" id="5491003at2"/>
<comment type="caution">
    <text evidence="4">The sequence shown here is derived from an EMBL/GenBank/DDBJ whole genome shotgun (WGS) entry which is preliminary data.</text>
</comment>
<dbReference type="InterPro" id="IPR008969">
    <property type="entry name" value="CarboxyPept-like_regulatory"/>
</dbReference>
<dbReference type="SMART" id="SM00228">
    <property type="entry name" value="PDZ"/>
    <property type="match status" value="1"/>
</dbReference>
<evidence type="ECO:0000313" key="4">
    <source>
        <dbReference type="EMBL" id="OJH34580.1"/>
    </source>
</evidence>
<dbReference type="AlphaFoldDB" id="A0A1L9AX50"/>
<dbReference type="STRING" id="83449.BON30_43070"/>
<dbReference type="PANTHER" id="PTHR23303:SF14">
    <property type="entry name" value="BOS COMPLEX SUBUNIT NOMO1-RELATED"/>
    <property type="match status" value="1"/>
</dbReference>
<reference evidence="4 5" key="2">
    <citation type="submission" date="2016-12" db="EMBL/GenBank/DDBJ databases">
        <title>Draft Genome Sequence of Cystobacter ferrugineus Strain Cbfe23.</title>
        <authorList>
            <person name="Akbar S."/>
            <person name="Dowd S.E."/>
            <person name="Stevens D.C."/>
        </authorList>
    </citation>
    <scope>NUCLEOTIDE SEQUENCE [LARGE SCALE GENOMIC DNA]</scope>
    <source>
        <strain evidence="4 5">Cbfe23</strain>
    </source>
</reference>
<protein>
    <recommendedName>
        <fullName evidence="3">PDZ domain-containing protein</fullName>
    </recommendedName>
</protein>
<organism evidence="4 5">
    <name type="scientific">Cystobacter ferrugineus</name>
    <dbReference type="NCBI Taxonomy" id="83449"/>
    <lineage>
        <taxon>Bacteria</taxon>
        <taxon>Pseudomonadati</taxon>
        <taxon>Myxococcota</taxon>
        <taxon>Myxococcia</taxon>
        <taxon>Myxococcales</taxon>
        <taxon>Cystobacterineae</taxon>
        <taxon>Archangiaceae</taxon>
        <taxon>Cystobacter</taxon>
    </lineage>
</organism>
<accession>A0A1L9AX50</accession>
<evidence type="ECO:0000256" key="2">
    <source>
        <dbReference type="SAM" id="MobiDB-lite"/>
    </source>
</evidence>
<reference evidence="5" key="1">
    <citation type="submission" date="2016-11" db="EMBL/GenBank/DDBJ databases">
        <authorList>
            <person name="Shukria A."/>
            <person name="Stevens D.C."/>
        </authorList>
    </citation>
    <scope>NUCLEOTIDE SEQUENCE [LARGE SCALE GENOMIC DNA]</scope>
    <source>
        <strain evidence="5">Cbfe23</strain>
    </source>
</reference>
<dbReference type="SUPFAM" id="SSF49452">
    <property type="entry name" value="Starch-binding domain-like"/>
    <property type="match status" value="5"/>
</dbReference>
<evidence type="ECO:0000256" key="1">
    <source>
        <dbReference type="ARBA" id="ARBA00022729"/>
    </source>
</evidence>
<dbReference type="Pfam" id="PF17820">
    <property type="entry name" value="PDZ_6"/>
    <property type="match status" value="1"/>
</dbReference>
<dbReference type="InterPro" id="IPR041489">
    <property type="entry name" value="PDZ_6"/>
</dbReference>
<keyword evidence="1" id="KW-0732">Signal</keyword>
<dbReference type="InterPro" id="IPR013784">
    <property type="entry name" value="Carb-bd-like_fold"/>
</dbReference>
<dbReference type="Pfam" id="PF13620">
    <property type="entry name" value="CarboxypepD_reg"/>
    <property type="match status" value="3"/>
</dbReference>
<dbReference type="SUPFAM" id="SSF49464">
    <property type="entry name" value="Carboxypeptidase regulatory domain-like"/>
    <property type="match status" value="1"/>
</dbReference>
<dbReference type="RefSeq" id="WP_071904409.1">
    <property type="nucleotide sequence ID" value="NZ_MPIN01000018.1"/>
</dbReference>